<accession>A0A7K1UAE8</accession>
<dbReference type="EMBL" id="WRXN01000013">
    <property type="protein sequence ID" value="MVT11339.1"/>
    <property type="molecule type" value="Genomic_DNA"/>
</dbReference>
<dbReference type="Proteomes" id="UP000461730">
    <property type="component" value="Unassembled WGS sequence"/>
</dbReference>
<dbReference type="RefSeq" id="WP_157308767.1">
    <property type="nucleotide sequence ID" value="NZ_WRXN01000013.1"/>
</dbReference>
<protein>
    <submittedName>
        <fullName evidence="1">Uncharacterized protein</fullName>
    </submittedName>
</protein>
<evidence type="ECO:0000313" key="2">
    <source>
        <dbReference type="Proteomes" id="UP000461730"/>
    </source>
</evidence>
<comment type="caution">
    <text evidence="1">The sequence shown here is derived from an EMBL/GenBank/DDBJ whole genome shotgun (WGS) entry which is preliminary data.</text>
</comment>
<reference evidence="1 2" key="1">
    <citation type="submission" date="2019-12" db="EMBL/GenBank/DDBJ databases">
        <title>Chitinophaga sp. strain ysch24 (GDMCC 1.1355), whole genome shotgun sequence.</title>
        <authorList>
            <person name="Zhang X."/>
        </authorList>
    </citation>
    <scope>NUCLEOTIDE SEQUENCE [LARGE SCALE GENOMIC DNA]</scope>
    <source>
        <strain evidence="2">ysch24</strain>
    </source>
</reference>
<gene>
    <name evidence="1" type="ORF">GO493_23930</name>
</gene>
<name>A0A7K1UAE8_9BACT</name>
<evidence type="ECO:0000313" key="1">
    <source>
        <dbReference type="EMBL" id="MVT11339.1"/>
    </source>
</evidence>
<organism evidence="1 2">
    <name type="scientific">Chitinophaga tropicalis</name>
    <dbReference type="NCBI Taxonomy" id="2683588"/>
    <lineage>
        <taxon>Bacteria</taxon>
        <taxon>Pseudomonadati</taxon>
        <taxon>Bacteroidota</taxon>
        <taxon>Chitinophagia</taxon>
        <taxon>Chitinophagales</taxon>
        <taxon>Chitinophagaceae</taxon>
        <taxon>Chitinophaga</taxon>
    </lineage>
</organism>
<dbReference type="AlphaFoldDB" id="A0A7K1UAE8"/>
<keyword evidence="2" id="KW-1185">Reference proteome</keyword>
<sequence length="79" mass="9325">MIIAVSTQERKREKSRMAKMLKEYRITMKDVEAECDYHYQTVRNALNSDSKYWNQNIIDLAERLILEKQNKATTAPTNS</sequence>
<proteinExistence type="predicted"/>